<keyword evidence="3" id="KW-1185">Reference proteome</keyword>
<sequence>MKFAFNHPSFCYCAALQIWSAKCRLGGSQQGRLFLRASTQSQTPGYSLADSPEGRRRNQYSDLTDVLGKTTMASAVNFKVVFFVLRKTILDGCLSGDVIPKNLEIHLPGVRAIITLFFGSIFSGQSVYLRIVYKNHLDTPLPPGITIACYVFACGDHSVVSLMRDDPLHSDSDESVSEISDSEWEMPELSESSRGNLMWEEVSSKTHAKLSTDSSSIPLTSNKMDMLSDNNTSGPTDEESTGSGDAQFIHNPSLLPPDN</sequence>
<feature type="compositionally biased region" description="Acidic residues" evidence="1">
    <location>
        <begin position="173"/>
        <end position="188"/>
    </location>
</feature>
<evidence type="ECO:0000256" key="1">
    <source>
        <dbReference type="SAM" id="MobiDB-lite"/>
    </source>
</evidence>
<dbReference type="AlphaFoldDB" id="A0A1C7LKM2"/>
<feature type="compositionally biased region" description="Polar residues" evidence="1">
    <location>
        <begin position="209"/>
        <end position="235"/>
    </location>
</feature>
<name>A0A1C7LKM2_GRIFR</name>
<reference evidence="2 3" key="1">
    <citation type="submission" date="2016-03" db="EMBL/GenBank/DDBJ databases">
        <title>Whole genome sequencing of Grifola frondosa 9006-11.</title>
        <authorList>
            <person name="Min B."/>
            <person name="Park H."/>
            <person name="Kim J.-G."/>
            <person name="Cho H."/>
            <person name="Oh Y.-L."/>
            <person name="Kong W.-S."/>
            <person name="Choi I.-G."/>
        </authorList>
    </citation>
    <scope>NUCLEOTIDE SEQUENCE [LARGE SCALE GENOMIC DNA]</scope>
    <source>
        <strain evidence="2 3">9006-11</strain>
    </source>
</reference>
<dbReference type="Proteomes" id="UP000092993">
    <property type="component" value="Unassembled WGS sequence"/>
</dbReference>
<dbReference type="EMBL" id="LUGG01000047">
    <property type="protein sequence ID" value="OBZ65302.1"/>
    <property type="molecule type" value="Genomic_DNA"/>
</dbReference>
<proteinExistence type="predicted"/>
<comment type="caution">
    <text evidence="2">The sequence shown here is derived from an EMBL/GenBank/DDBJ whole genome shotgun (WGS) entry which is preliminary data.</text>
</comment>
<feature type="region of interest" description="Disordered" evidence="1">
    <location>
        <begin position="165"/>
        <end position="259"/>
    </location>
</feature>
<organism evidence="2 3">
    <name type="scientific">Grifola frondosa</name>
    <name type="common">Maitake</name>
    <name type="synonym">Polyporus frondosus</name>
    <dbReference type="NCBI Taxonomy" id="5627"/>
    <lineage>
        <taxon>Eukaryota</taxon>
        <taxon>Fungi</taxon>
        <taxon>Dikarya</taxon>
        <taxon>Basidiomycota</taxon>
        <taxon>Agaricomycotina</taxon>
        <taxon>Agaricomycetes</taxon>
        <taxon>Polyporales</taxon>
        <taxon>Grifolaceae</taxon>
        <taxon>Grifola</taxon>
    </lineage>
</organism>
<evidence type="ECO:0000313" key="2">
    <source>
        <dbReference type="EMBL" id="OBZ65302.1"/>
    </source>
</evidence>
<gene>
    <name evidence="2" type="ORF">A0H81_14740</name>
</gene>
<protein>
    <submittedName>
        <fullName evidence="2">Uncharacterized protein</fullName>
    </submittedName>
</protein>
<evidence type="ECO:0000313" key="3">
    <source>
        <dbReference type="Proteomes" id="UP000092993"/>
    </source>
</evidence>
<accession>A0A1C7LKM2</accession>